<dbReference type="Proteomes" id="UP000563426">
    <property type="component" value="Unassembled WGS sequence"/>
</dbReference>
<evidence type="ECO:0000256" key="4">
    <source>
        <dbReference type="ARBA" id="ARBA00022989"/>
    </source>
</evidence>
<dbReference type="RefSeq" id="WP_120527068.1">
    <property type="nucleotide sequence ID" value="NZ_RAVW01000160.1"/>
</dbReference>
<protein>
    <submittedName>
        <fullName evidence="7">MFS transporter</fullName>
    </submittedName>
</protein>
<feature type="transmembrane region" description="Helical" evidence="6">
    <location>
        <begin position="300"/>
        <end position="319"/>
    </location>
</feature>
<feature type="transmembrane region" description="Helical" evidence="6">
    <location>
        <begin position="272"/>
        <end position="293"/>
    </location>
</feature>
<feature type="transmembrane region" description="Helical" evidence="6">
    <location>
        <begin position="237"/>
        <end position="260"/>
    </location>
</feature>
<name>A0A3A8HW67_9BACT</name>
<evidence type="ECO:0000256" key="6">
    <source>
        <dbReference type="SAM" id="Phobius"/>
    </source>
</evidence>
<dbReference type="InterPro" id="IPR004752">
    <property type="entry name" value="AmpG_permease/AT-1"/>
</dbReference>
<comment type="caution">
    <text evidence="7">The sequence shown here is derived from an EMBL/GenBank/DDBJ whole genome shotgun (WGS) entry which is preliminary data.</text>
</comment>
<comment type="subcellular location">
    <subcellularLocation>
        <location evidence="1">Membrane</location>
        <topology evidence="1">Multi-pass membrane protein</topology>
    </subcellularLocation>
</comment>
<organism evidence="7 8">
    <name type="scientific">Corallococcus exercitus</name>
    <dbReference type="NCBI Taxonomy" id="2316736"/>
    <lineage>
        <taxon>Bacteria</taxon>
        <taxon>Pseudomonadati</taxon>
        <taxon>Myxococcota</taxon>
        <taxon>Myxococcia</taxon>
        <taxon>Myxococcales</taxon>
        <taxon>Cystobacterineae</taxon>
        <taxon>Myxococcaceae</taxon>
        <taxon>Corallococcus</taxon>
    </lineage>
</organism>
<dbReference type="PANTHER" id="PTHR12778">
    <property type="entry name" value="SOLUTE CARRIER FAMILY 33 ACETYL-COA TRANSPORTER -RELATED"/>
    <property type="match status" value="1"/>
</dbReference>
<gene>
    <name evidence="7" type="ORF">HMI49_10070</name>
</gene>
<dbReference type="OrthoDB" id="9149789at2"/>
<feature type="transmembrane region" description="Helical" evidence="6">
    <location>
        <begin position="86"/>
        <end position="106"/>
    </location>
</feature>
<dbReference type="PANTHER" id="PTHR12778:SF10">
    <property type="entry name" value="MAJOR FACILITATOR SUPERFAMILY DOMAIN-CONTAINING PROTEIN 3"/>
    <property type="match status" value="1"/>
</dbReference>
<keyword evidence="3 6" id="KW-0812">Transmembrane</keyword>
<keyword evidence="8" id="KW-1185">Reference proteome</keyword>
<keyword evidence="5 6" id="KW-0472">Membrane</keyword>
<dbReference type="Pfam" id="PF07690">
    <property type="entry name" value="MFS_1"/>
    <property type="match status" value="1"/>
</dbReference>
<reference evidence="7 8" key="1">
    <citation type="submission" date="2020-05" db="EMBL/GenBank/DDBJ databases">
        <authorList>
            <person name="Whitworth D."/>
        </authorList>
    </citation>
    <scope>NUCLEOTIDE SEQUENCE [LARGE SCALE GENOMIC DNA]</scope>
    <source>
        <strain evidence="7 8">AB043B</strain>
    </source>
</reference>
<keyword evidence="4 6" id="KW-1133">Transmembrane helix</keyword>
<feature type="transmembrane region" description="Helical" evidence="6">
    <location>
        <begin position="154"/>
        <end position="173"/>
    </location>
</feature>
<proteinExistence type="predicted"/>
<feature type="transmembrane region" description="Helical" evidence="6">
    <location>
        <begin position="361"/>
        <end position="379"/>
    </location>
</feature>
<feature type="transmembrane region" description="Helical" evidence="6">
    <location>
        <begin position="112"/>
        <end position="133"/>
    </location>
</feature>
<evidence type="ECO:0000313" key="8">
    <source>
        <dbReference type="Proteomes" id="UP000563426"/>
    </source>
</evidence>
<evidence type="ECO:0000256" key="1">
    <source>
        <dbReference type="ARBA" id="ARBA00004141"/>
    </source>
</evidence>
<evidence type="ECO:0000256" key="2">
    <source>
        <dbReference type="ARBA" id="ARBA00022448"/>
    </source>
</evidence>
<dbReference type="AlphaFoldDB" id="A0A3A8HW67"/>
<dbReference type="GO" id="GO:0022857">
    <property type="term" value="F:transmembrane transporter activity"/>
    <property type="evidence" value="ECO:0007669"/>
    <property type="project" value="InterPro"/>
</dbReference>
<dbReference type="InterPro" id="IPR036259">
    <property type="entry name" value="MFS_trans_sf"/>
</dbReference>
<dbReference type="Gene3D" id="1.20.1250.20">
    <property type="entry name" value="MFS general substrate transporter like domains"/>
    <property type="match status" value="2"/>
</dbReference>
<evidence type="ECO:0000256" key="5">
    <source>
        <dbReference type="ARBA" id="ARBA00023136"/>
    </source>
</evidence>
<feature type="transmembrane region" description="Helical" evidence="6">
    <location>
        <begin position="399"/>
        <end position="417"/>
    </location>
</feature>
<evidence type="ECO:0000313" key="7">
    <source>
        <dbReference type="EMBL" id="NOK33544.1"/>
    </source>
</evidence>
<dbReference type="SUPFAM" id="SSF103473">
    <property type="entry name" value="MFS general substrate transporter"/>
    <property type="match status" value="1"/>
</dbReference>
<accession>A0A3A8HW67</accession>
<dbReference type="InterPro" id="IPR011701">
    <property type="entry name" value="MFS"/>
</dbReference>
<sequence>MIEQETALPATAPAEEARWSWPPLFGLLEVQFGAAVGYLQTAVPYWLAKDGMPLAEIGVLSGTAFSPHAWKLLWVPLIDLGPWRRVWYGVSTLLTAALILACAVFPEPGQHLGLFTLLLTALQAAATTAHAALNGLMATTSKPSDKGRTGGWQMAGNVGSTALMGALAIFLASRFSRQVAGIVLSTLVLASGAGIFWITERHDPSTVPTGPLFKAAVDRVKSIVVDLAKTAFSRDGLIMLILCLAPVSCGALTNLFSAMAGAYQVPEHTVELVSGLGMGITGAVGSLVGGWISDRMNRKLAYALMGGATALCAFAMAAGPMTTSTYIWGSLAYSLANGAGFAAFAGMVLEMVSDGAAVTTKYSLFVAASNFAISYTTALDGHASEFRNIGTRATIAADGLITLVGITIVALIFALFLRKKPAAATATA</sequence>
<dbReference type="GO" id="GO:0016020">
    <property type="term" value="C:membrane"/>
    <property type="evidence" value="ECO:0007669"/>
    <property type="project" value="UniProtKB-SubCell"/>
</dbReference>
<evidence type="ECO:0000256" key="3">
    <source>
        <dbReference type="ARBA" id="ARBA00022692"/>
    </source>
</evidence>
<feature type="transmembrane region" description="Helical" evidence="6">
    <location>
        <begin position="325"/>
        <end position="349"/>
    </location>
</feature>
<keyword evidence="2" id="KW-0813">Transport</keyword>
<dbReference type="EMBL" id="JABFJV010000040">
    <property type="protein sequence ID" value="NOK33544.1"/>
    <property type="molecule type" value="Genomic_DNA"/>
</dbReference>